<dbReference type="GO" id="GO:0005634">
    <property type="term" value="C:nucleus"/>
    <property type="evidence" value="ECO:0007669"/>
    <property type="project" value="EnsemblFungi"/>
</dbReference>
<evidence type="ECO:0000313" key="11">
    <source>
        <dbReference type="Proteomes" id="UP000001640"/>
    </source>
</evidence>
<name>G0VGX7_NAUCA</name>
<evidence type="ECO:0000256" key="5">
    <source>
        <dbReference type="ARBA" id="ARBA00023128"/>
    </source>
</evidence>
<dbReference type="OrthoDB" id="5333655at2759"/>
<keyword evidence="6" id="KW-0804">Transcription</keyword>
<dbReference type="GO" id="GO:0006355">
    <property type="term" value="P:regulation of DNA-templated transcription"/>
    <property type="evidence" value="ECO:0007669"/>
    <property type="project" value="EnsemblFungi"/>
</dbReference>
<dbReference type="GO" id="GO:0003735">
    <property type="term" value="F:structural constituent of ribosome"/>
    <property type="evidence" value="ECO:0007669"/>
    <property type="project" value="EnsemblFungi"/>
</dbReference>
<organism evidence="10 11">
    <name type="scientific">Naumovozyma castellii</name>
    <name type="common">Yeast</name>
    <name type="synonym">Saccharomyces castellii</name>
    <dbReference type="NCBI Taxonomy" id="27288"/>
    <lineage>
        <taxon>Eukaryota</taxon>
        <taxon>Fungi</taxon>
        <taxon>Dikarya</taxon>
        <taxon>Ascomycota</taxon>
        <taxon>Saccharomycotina</taxon>
        <taxon>Saccharomycetes</taxon>
        <taxon>Saccharomycetales</taxon>
        <taxon>Saccharomycetaceae</taxon>
        <taxon>Naumovozyma</taxon>
    </lineage>
</organism>
<dbReference type="KEGG" id="ncs:NCAS_0F02640"/>
<dbReference type="EMBL" id="HE576757">
    <property type="protein sequence ID" value="CCC70748.1"/>
    <property type="molecule type" value="Genomic_DNA"/>
</dbReference>
<evidence type="ECO:0000256" key="6">
    <source>
        <dbReference type="ARBA" id="ARBA00023163"/>
    </source>
</evidence>
<dbReference type="eggNOG" id="ENOG502QSKX">
    <property type="taxonomic scope" value="Eukaryota"/>
</dbReference>
<evidence type="ECO:0000256" key="3">
    <source>
        <dbReference type="ARBA" id="ARBA00022980"/>
    </source>
</evidence>
<dbReference type="Proteomes" id="UP000001640">
    <property type="component" value="Chromosome 6"/>
</dbReference>
<comment type="subcellular location">
    <subcellularLocation>
        <location evidence="1">Mitochondrion</location>
    </subcellularLocation>
</comment>
<gene>
    <name evidence="10" type="primary">NCAS0F02640</name>
    <name evidence="10" type="ordered locus">NCAS_0F02640</name>
</gene>
<dbReference type="GO" id="GO:0005762">
    <property type="term" value="C:mitochondrial large ribosomal subunit"/>
    <property type="evidence" value="ECO:0007669"/>
    <property type="project" value="EnsemblFungi"/>
</dbReference>
<keyword evidence="5" id="KW-0496">Mitochondrion</keyword>
<dbReference type="RefSeq" id="XP_003677103.1">
    <property type="nucleotide sequence ID" value="XM_003677055.1"/>
</dbReference>
<dbReference type="GO" id="GO:0000150">
    <property type="term" value="F:DNA strand exchange activity"/>
    <property type="evidence" value="ECO:0007669"/>
    <property type="project" value="EnsemblFungi"/>
</dbReference>
<evidence type="ECO:0000256" key="4">
    <source>
        <dbReference type="ARBA" id="ARBA00023015"/>
    </source>
</evidence>
<dbReference type="AlphaFoldDB" id="G0VGX7"/>
<keyword evidence="3" id="KW-0689">Ribosomal protein</keyword>
<dbReference type="GO" id="GO:0090297">
    <property type="term" value="P:positive regulation of mitochondrial DNA replication"/>
    <property type="evidence" value="ECO:0007669"/>
    <property type="project" value="EnsemblFungi"/>
</dbReference>
<dbReference type="STRING" id="1064592.G0VGX7"/>
<dbReference type="PANTHER" id="PTHR28184:SF1">
    <property type="entry name" value="LARGE RIBOSOMAL SUBUNIT PROTEIN ML67"/>
    <property type="match status" value="1"/>
</dbReference>
<sequence length="225" mass="26679">MSVGRVNPATFKFHTAKWLEKTGYAPHVYMFRNLERGQVLYSQFPQISPVQIDKLFKKVNSWDYKKPSKRRDLWKCMCVVNMMDYEKSVNLFQNLNRLRHLRDFTFLKQCNDMRRKNEDGHVWYSGMFRPTFSQEAVADLRESLIKMQESPRWEGGQGGGKINATIHWEDSWRMGDTSKYWDPVLPNVKHEILKITGNNAREESTILKELSLQTLEKYHRDSPLI</sequence>
<evidence type="ECO:0000256" key="1">
    <source>
        <dbReference type="ARBA" id="ARBA00004173"/>
    </source>
</evidence>
<dbReference type="GO" id="GO:0003697">
    <property type="term" value="F:single-stranded DNA binding"/>
    <property type="evidence" value="ECO:0007669"/>
    <property type="project" value="EnsemblFungi"/>
</dbReference>
<dbReference type="HOGENOM" id="CLU_092898_0_0_1"/>
<dbReference type="Pfam" id="PF12829">
    <property type="entry name" value="Mhr1"/>
    <property type="match status" value="1"/>
</dbReference>
<reference key="2">
    <citation type="submission" date="2011-08" db="EMBL/GenBank/DDBJ databases">
        <title>Genome sequence of Naumovozyma castellii.</title>
        <authorList>
            <person name="Gordon J.L."/>
            <person name="Armisen D."/>
            <person name="Proux-Wera E."/>
            <person name="OhEigeartaigh S.S."/>
            <person name="Byrne K.P."/>
            <person name="Wolfe K.H."/>
        </authorList>
    </citation>
    <scope>NUCLEOTIDE SEQUENCE</scope>
    <source>
        <strain>Type strain:CBS 4309</strain>
    </source>
</reference>
<keyword evidence="11" id="KW-1185">Reference proteome</keyword>
<evidence type="ECO:0000313" key="10">
    <source>
        <dbReference type="EMBL" id="CCC70748.1"/>
    </source>
</evidence>
<keyword evidence="4" id="KW-0805">Transcription regulation</keyword>
<evidence type="ECO:0000256" key="7">
    <source>
        <dbReference type="ARBA" id="ARBA00023274"/>
    </source>
</evidence>
<dbReference type="InParanoid" id="G0VGX7"/>
<evidence type="ECO:0000256" key="2">
    <source>
        <dbReference type="ARBA" id="ARBA00010741"/>
    </source>
</evidence>
<evidence type="ECO:0000256" key="8">
    <source>
        <dbReference type="ARBA" id="ARBA00035185"/>
    </source>
</evidence>
<evidence type="ECO:0000256" key="9">
    <source>
        <dbReference type="ARBA" id="ARBA00035511"/>
    </source>
</evidence>
<dbReference type="FunCoup" id="G0VGX7">
    <property type="interactions" value="177"/>
</dbReference>
<dbReference type="GO" id="GO:0034599">
    <property type="term" value="P:cellular response to oxidative stress"/>
    <property type="evidence" value="ECO:0007669"/>
    <property type="project" value="EnsemblFungi"/>
</dbReference>
<proteinExistence type="inferred from homology"/>
<accession>G0VGX7</accession>
<dbReference type="OMA" id="YRPTYTQ"/>
<dbReference type="GeneID" id="96904396"/>
<dbReference type="InterPro" id="IPR024629">
    <property type="entry name" value="Ribosomal_mL67"/>
</dbReference>
<protein>
    <recommendedName>
        <fullName evidence="8">Large ribosomal subunit protein mL67</fullName>
    </recommendedName>
    <alternativeName>
        <fullName evidence="9">Mitochondrial homologous recombination protein 1</fullName>
    </alternativeName>
</protein>
<keyword evidence="7" id="KW-0687">Ribonucleoprotein</keyword>
<reference evidence="10 11" key="1">
    <citation type="journal article" date="2011" name="Proc. Natl. Acad. Sci. U.S.A.">
        <title>Evolutionary erosion of yeast sex chromosomes by mating-type switching accidents.</title>
        <authorList>
            <person name="Gordon J.L."/>
            <person name="Armisen D."/>
            <person name="Proux-Wera E."/>
            <person name="Oheigeartaigh S.S."/>
            <person name="Byrne K.P."/>
            <person name="Wolfe K.H."/>
        </authorList>
    </citation>
    <scope>NUCLEOTIDE SEQUENCE [LARGE SCALE GENOMIC DNA]</scope>
    <source>
        <strain evidence="11">ATCC 76901 / BCRC 22586 / CBS 4309 / NBRC 1992 / NRRL Y-12630</strain>
    </source>
</reference>
<comment type="similarity">
    <text evidence="2">Belongs to the mitochondrion-specific ribosomal protein mL67 family.</text>
</comment>
<dbReference type="PANTHER" id="PTHR28184">
    <property type="entry name" value="MITOCHONDRIAL HOMOLOGOUS RECOMBINATION PROTEIN 1"/>
    <property type="match status" value="1"/>
</dbReference>